<keyword evidence="2" id="KW-1185">Reference proteome</keyword>
<sequence length="188" mass="19955">MFSRLAFPALLASMAILVRADPTPSEPGPGQVFNEGQSCHIAWTPDTTGQWKTMNIELMTGNNWDMIHLTTVTTLDGTSSTASYDFPCPDVTLNAPVYFYQFTSPTAVNRTWTTRFTIASASGQAVPAPNTTQPDGESIGWGVGGLSDPSTATPAPSYLTGSSSSVSTPADAFGLCDPIRFPLLRPDS</sequence>
<evidence type="ECO:0000313" key="2">
    <source>
        <dbReference type="Proteomes" id="UP000814140"/>
    </source>
</evidence>
<reference evidence="1" key="1">
    <citation type="submission" date="2021-03" db="EMBL/GenBank/DDBJ databases">
        <authorList>
            <consortium name="DOE Joint Genome Institute"/>
            <person name="Ahrendt S."/>
            <person name="Looney B.P."/>
            <person name="Miyauchi S."/>
            <person name="Morin E."/>
            <person name="Drula E."/>
            <person name="Courty P.E."/>
            <person name="Chicoki N."/>
            <person name="Fauchery L."/>
            <person name="Kohler A."/>
            <person name="Kuo A."/>
            <person name="Labutti K."/>
            <person name="Pangilinan J."/>
            <person name="Lipzen A."/>
            <person name="Riley R."/>
            <person name="Andreopoulos W."/>
            <person name="He G."/>
            <person name="Johnson J."/>
            <person name="Barry K.W."/>
            <person name="Grigoriev I.V."/>
            <person name="Nagy L."/>
            <person name="Hibbett D."/>
            <person name="Henrissat B."/>
            <person name="Matheny P.B."/>
            <person name="Labbe J."/>
            <person name="Martin F."/>
        </authorList>
    </citation>
    <scope>NUCLEOTIDE SEQUENCE</scope>
    <source>
        <strain evidence="1">HHB10654</strain>
    </source>
</reference>
<gene>
    <name evidence="1" type="ORF">BV25DRAFT_1185409</name>
</gene>
<organism evidence="1 2">
    <name type="scientific">Artomyces pyxidatus</name>
    <dbReference type="NCBI Taxonomy" id="48021"/>
    <lineage>
        <taxon>Eukaryota</taxon>
        <taxon>Fungi</taxon>
        <taxon>Dikarya</taxon>
        <taxon>Basidiomycota</taxon>
        <taxon>Agaricomycotina</taxon>
        <taxon>Agaricomycetes</taxon>
        <taxon>Russulales</taxon>
        <taxon>Auriscalpiaceae</taxon>
        <taxon>Artomyces</taxon>
    </lineage>
</organism>
<proteinExistence type="predicted"/>
<dbReference type="Proteomes" id="UP000814140">
    <property type="component" value="Unassembled WGS sequence"/>
</dbReference>
<comment type="caution">
    <text evidence="1">The sequence shown here is derived from an EMBL/GenBank/DDBJ whole genome shotgun (WGS) entry which is preliminary data.</text>
</comment>
<dbReference type="EMBL" id="MU277231">
    <property type="protein sequence ID" value="KAI0058876.1"/>
    <property type="molecule type" value="Genomic_DNA"/>
</dbReference>
<name>A0ACB8SSV7_9AGAM</name>
<reference evidence="1" key="2">
    <citation type="journal article" date="2022" name="New Phytol.">
        <title>Evolutionary transition to the ectomycorrhizal habit in the genomes of a hyperdiverse lineage of mushroom-forming fungi.</title>
        <authorList>
            <person name="Looney B."/>
            <person name="Miyauchi S."/>
            <person name="Morin E."/>
            <person name="Drula E."/>
            <person name="Courty P.E."/>
            <person name="Kohler A."/>
            <person name="Kuo A."/>
            <person name="LaButti K."/>
            <person name="Pangilinan J."/>
            <person name="Lipzen A."/>
            <person name="Riley R."/>
            <person name="Andreopoulos W."/>
            <person name="He G."/>
            <person name="Johnson J."/>
            <person name="Nolan M."/>
            <person name="Tritt A."/>
            <person name="Barry K.W."/>
            <person name="Grigoriev I.V."/>
            <person name="Nagy L.G."/>
            <person name="Hibbett D."/>
            <person name="Henrissat B."/>
            <person name="Matheny P.B."/>
            <person name="Labbe J."/>
            <person name="Martin F.M."/>
        </authorList>
    </citation>
    <scope>NUCLEOTIDE SEQUENCE</scope>
    <source>
        <strain evidence="1">HHB10654</strain>
    </source>
</reference>
<accession>A0ACB8SSV7</accession>
<protein>
    <submittedName>
        <fullName evidence="1">Uncharacterized protein</fullName>
    </submittedName>
</protein>
<evidence type="ECO:0000313" key="1">
    <source>
        <dbReference type="EMBL" id="KAI0058876.1"/>
    </source>
</evidence>